<accession>A0A0E9V285</accession>
<dbReference type="EMBL" id="GBXM01036415">
    <property type="protein sequence ID" value="JAH72162.1"/>
    <property type="molecule type" value="Transcribed_RNA"/>
</dbReference>
<protein>
    <submittedName>
        <fullName evidence="1">Uncharacterized protein</fullName>
    </submittedName>
</protein>
<name>A0A0E9V285_ANGAN</name>
<reference evidence="1" key="2">
    <citation type="journal article" date="2015" name="Fish Shellfish Immunol.">
        <title>Early steps in the European eel (Anguilla anguilla)-Vibrio vulnificus interaction in the gills: Role of the RtxA13 toxin.</title>
        <authorList>
            <person name="Callol A."/>
            <person name="Pajuelo D."/>
            <person name="Ebbesson L."/>
            <person name="Teles M."/>
            <person name="MacKenzie S."/>
            <person name="Amaro C."/>
        </authorList>
    </citation>
    <scope>NUCLEOTIDE SEQUENCE</scope>
</reference>
<dbReference type="AlphaFoldDB" id="A0A0E9V285"/>
<organism evidence="1">
    <name type="scientific">Anguilla anguilla</name>
    <name type="common">European freshwater eel</name>
    <name type="synonym">Muraena anguilla</name>
    <dbReference type="NCBI Taxonomy" id="7936"/>
    <lineage>
        <taxon>Eukaryota</taxon>
        <taxon>Metazoa</taxon>
        <taxon>Chordata</taxon>
        <taxon>Craniata</taxon>
        <taxon>Vertebrata</taxon>
        <taxon>Euteleostomi</taxon>
        <taxon>Actinopterygii</taxon>
        <taxon>Neopterygii</taxon>
        <taxon>Teleostei</taxon>
        <taxon>Anguilliformes</taxon>
        <taxon>Anguillidae</taxon>
        <taxon>Anguilla</taxon>
    </lineage>
</organism>
<sequence length="73" mass="8061">MCVCPLCTGRSISLTRGRRQLNPSLCHSYRSLIKRQMITLPSHGQDTAGAKLCGYRAGGTSSTSLVSKRRCFW</sequence>
<reference evidence="1" key="1">
    <citation type="submission" date="2014-11" db="EMBL/GenBank/DDBJ databases">
        <authorList>
            <person name="Amaro Gonzalez C."/>
        </authorList>
    </citation>
    <scope>NUCLEOTIDE SEQUENCE</scope>
</reference>
<proteinExistence type="predicted"/>
<evidence type="ECO:0000313" key="1">
    <source>
        <dbReference type="EMBL" id="JAH72162.1"/>
    </source>
</evidence>